<dbReference type="PROSITE" id="PS50966">
    <property type="entry name" value="ZF_SWIM"/>
    <property type="match status" value="1"/>
</dbReference>
<dbReference type="InterPro" id="IPR007527">
    <property type="entry name" value="Znf_SWIM"/>
</dbReference>
<keyword evidence="7" id="KW-1185">Reference proteome</keyword>
<dbReference type="PANTHER" id="PTHR47718">
    <property type="entry name" value="OS01G0519700 PROTEIN"/>
    <property type="match status" value="1"/>
</dbReference>
<dbReference type="InterPro" id="IPR006564">
    <property type="entry name" value="Znf_PMZ"/>
</dbReference>
<sequence>MARPQIDRAEADAVLRELRRRTDEDDCENFHRYELDADHRLKNLFWADVDSRLDYASHGDVVVFDTTYRTNKYGAAFVPFLGLSRHRTPVIFGCGVLSDPSLDSYIWLLRTFMLSAAGQARPSGAGRVHVPGARRRDGSPPAFEERWRGFVAAHGAAAANRRWLDAMHAKRELWAAAFARDGFFLGMASDQRTECLATRLHAGLREGMSLRDMVAHADACARALRRDVAVLDAEADRSRVELATAHRGLEEHAARRFTPANFYLVREEIVAVDGFEVVKTVARGHPMFGKKVYVVGLKQRWGVFFHVECSGGRDVVKCSCRKMEREGLPCRHIFCVMIHNNSSRIPDCCVLRRLRRRGDTKAERIDEMKDLGRQVFDLASEDAREFKEIKVFFEGWLEERRTGLRRSGAIAAHVDTVTPVTKKTKLIEN</sequence>
<evidence type="ECO:0000256" key="4">
    <source>
        <dbReference type="PROSITE-ProRule" id="PRU00325"/>
    </source>
</evidence>
<evidence type="ECO:0000256" key="3">
    <source>
        <dbReference type="ARBA" id="ARBA00022833"/>
    </source>
</evidence>
<evidence type="ECO:0000313" key="6">
    <source>
        <dbReference type="EMBL" id="CAL4942903.1"/>
    </source>
</evidence>
<dbReference type="GO" id="GO:0008270">
    <property type="term" value="F:zinc ion binding"/>
    <property type="evidence" value="ECO:0007669"/>
    <property type="project" value="UniProtKB-KW"/>
</dbReference>
<evidence type="ECO:0000256" key="1">
    <source>
        <dbReference type="ARBA" id="ARBA00022723"/>
    </source>
</evidence>
<evidence type="ECO:0000259" key="5">
    <source>
        <dbReference type="PROSITE" id="PS50966"/>
    </source>
</evidence>
<dbReference type="Pfam" id="PF10551">
    <property type="entry name" value="MULE"/>
    <property type="match status" value="1"/>
</dbReference>
<reference evidence="6" key="1">
    <citation type="submission" date="2024-10" db="EMBL/GenBank/DDBJ databases">
        <authorList>
            <person name="Ryan C."/>
        </authorList>
    </citation>
    <scope>NUCLEOTIDE SEQUENCE [LARGE SCALE GENOMIC DNA]</scope>
</reference>
<protein>
    <recommendedName>
        <fullName evidence="5">SWIM-type domain-containing protein</fullName>
    </recommendedName>
</protein>
<proteinExistence type="predicted"/>
<name>A0ABC8YGE3_9POAL</name>
<keyword evidence="1" id="KW-0479">Metal-binding</keyword>
<dbReference type="PANTHER" id="PTHR47718:SF13">
    <property type="entry name" value="OS09G0290500 PROTEIN"/>
    <property type="match status" value="1"/>
</dbReference>
<dbReference type="EMBL" id="OZ075126">
    <property type="protein sequence ID" value="CAL4942903.1"/>
    <property type="molecule type" value="Genomic_DNA"/>
</dbReference>
<dbReference type="Proteomes" id="UP001497457">
    <property type="component" value="Chromosome 16b"/>
</dbReference>
<feature type="domain" description="SWIM-type" evidence="5">
    <location>
        <begin position="305"/>
        <end position="341"/>
    </location>
</feature>
<dbReference type="AlphaFoldDB" id="A0ABC8YGE3"/>
<keyword evidence="3" id="KW-0862">Zinc</keyword>
<organism evidence="6 7">
    <name type="scientific">Urochloa decumbens</name>
    <dbReference type="NCBI Taxonomy" id="240449"/>
    <lineage>
        <taxon>Eukaryota</taxon>
        <taxon>Viridiplantae</taxon>
        <taxon>Streptophyta</taxon>
        <taxon>Embryophyta</taxon>
        <taxon>Tracheophyta</taxon>
        <taxon>Spermatophyta</taxon>
        <taxon>Magnoliopsida</taxon>
        <taxon>Liliopsida</taxon>
        <taxon>Poales</taxon>
        <taxon>Poaceae</taxon>
        <taxon>PACMAD clade</taxon>
        <taxon>Panicoideae</taxon>
        <taxon>Panicodae</taxon>
        <taxon>Paniceae</taxon>
        <taxon>Melinidinae</taxon>
        <taxon>Urochloa</taxon>
    </lineage>
</organism>
<dbReference type="SMART" id="SM00575">
    <property type="entry name" value="ZnF_PMZ"/>
    <property type="match status" value="1"/>
</dbReference>
<keyword evidence="2 4" id="KW-0863">Zinc-finger</keyword>
<gene>
    <name evidence="6" type="ORF">URODEC1_LOCUS33840</name>
</gene>
<dbReference type="InterPro" id="IPR018289">
    <property type="entry name" value="MULE_transposase_dom"/>
</dbReference>
<evidence type="ECO:0000313" key="7">
    <source>
        <dbReference type="Proteomes" id="UP001497457"/>
    </source>
</evidence>
<accession>A0ABC8YGE3</accession>
<dbReference type="Pfam" id="PF04434">
    <property type="entry name" value="SWIM"/>
    <property type="match status" value="1"/>
</dbReference>
<evidence type="ECO:0000256" key="2">
    <source>
        <dbReference type="ARBA" id="ARBA00022771"/>
    </source>
</evidence>